<dbReference type="RefSeq" id="WP_134021311.1">
    <property type="nucleotide sequence ID" value="NZ_SOEC01000032.1"/>
</dbReference>
<dbReference type="AlphaFoldDB" id="A0A4R8FEF8"/>
<dbReference type="Proteomes" id="UP000294489">
    <property type="component" value="Unassembled WGS sequence"/>
</dbReference>
<accession>A0A4R8FEF8</accession>
<sequence length="370" mass="40370">MPVEVIVQTIGATALLLLGAEYFFSGGAPALVTGDASEGEPKKERPAWLDTLMFLGGGGGDDGSDEIRRQEEERQRKVRQSTERINRIFDQFNGIEYQAVNPIAGMSQDAYNQAVKAALDGNVDAWSREQEYTYIPMGRADGKGQETRTRTITGETLNSAGRRALQELGLTSGQIDQAGTSLTGYQNLYQQALNNTGNFQKVDTGNSLFDQYRQDFMSYYQPQLENQYTDARTDVMYDLARRGATESSAGQRRLSDLLEEYNNQQTQLNSRATNAVNDYRSSVEQQRQSLISQAQAGMAPTDAANLASNAYNSLKSQTPQYDALGDVFNQFADVYGLQLRAQGAGFGNNNVSSASGGGLPGQSGTSKIRG</sequence>
<gene>
    <name evidence="3" type="ORF">DFO67_1324</name>
</gene>
<feature type="region of interest" description="Disordered" evidence="2">
    <location>
        <begin position="58"/>
        <end position="80"/>
    </location>
</feature>
<proteinExistence type="predicted"/>
<feature type="coiled-coil region" evidence="1">
    <location>
        <begin position="251"/>
        <end position="278"/>
    </location>
</feature>
<dbReference type="EMBL" id="SOEC01000032">
    <property type="protein sequence ID" value="TDX21885.1"/>
    <property type="molecule type" value="Genomic_DNA"/>
</dbReference>
<evidence type="ECO:0000256" key="1">
    <source>
        <dbReference type="SAM" id="Coils"/>
    </source>
</evidence>
<evidence type="ECO:0000313" key="4">
    <source>
        <dbReference type="Proteomes" id="UP000294489"/>
    </source>
</evidence>
<evidence type="ECO:0000256" key="2">
    <source>
        <dbReference type="SAM" id="MobiDB-lite"/>
    </source>
</evidence>
<feature type="compositionally biased region" description="Basic and acidic residues" evidence="2">
    <location>
        <begin position="65"/>
        <end position="80"/>
    </location>
</feature>
<comment type="caution">
    <text evidence="3">The sequence shown here is derived from an EMBL/GenBank/DDBJ whole genome shotgun (WGS) entry which is preliminary data.</text>
</comment>
<keyword evidence="1" id="KW-0175">Coiled coil</keyword>
<organism evidence="3 4">
    <name type="scientific">Modicisalibacter xianhensis</name>
    <dbReference type="NCBI Taxonomy" id="442341"/>
    <lineage>
        <taxon>Bacteria</taxon>
        <taxon>Pseudomonadati</taxon>
        <taxon>Pseudomonadota</taxon>
        <taxon>Gammaproteobacteria</taxon>
        <taxon>Oceanospirillales</taxon>
        <taxon>Halomonadaceae</taxon>
        <taxon>Modicisalibacter</taxon>
    </lineage>
</organism>
<name>A0A4R8FEF8_9GAMM</name>
<protein>
    <submittedName>
        <fullName evidence="3">Uncharacterized protein</fullName>
    </submittedName>
</protein>
<reference evidence="3 4" key="1">
    <citation type="submission" date="2019-03" db="EMBL/GenBank/DDBJ databases">
        <title>Freshwater and sediment microbial communities from various areas in North America, analyzing microbe dynamics in response to fracking.</title>
        <authorList>
            <person name="Lamendella R."/>
        </authorList>
    </citation>
    <scope>NUCLEOTIDE SEQUENCE [LARGE SCALE GENOMIC DNA]</scope>
    <source>
        <strain evidence="3 4">6_TX</strain>
    </source>
</reference>
<evidence type="ECO:0000313" key="3">
    <source>
        <dbReference type="EMBL" id="TDX21885.1"/>
    </source>
</evidence>